<evidence type="ECO:0000313" key="1">
    <source>
        <dbReference type="EMBL" id="EDT03024.1"/>
    </source>
</evidence>
<dbReference type="Proteomes" id="UP000005463">
    <property type="component" value="Unassembled WGS sequence"/>
</dbReference>
<gene>
    <name evidence="1" type="ORF">BamIOP4010DRAFT_3472</name>
</gene>
<dbReference type="AlphaFoldDB" id="B1FHE8"/>
<dbReference type="PATRIC" id="fig|396596.7.peg.4173"/>
<dbReference type="EMBL" id="ABLC01000088">
    <property type="protein sequence ID" value="EDT03024.1"/>
    <property type="molecule type" value="Genomic_DNA"/>
</dbReference>
<accession>B1FHE8</accession>
<sequence length="36" mass="4375">MRRTRYLDFAQSFTEMGLRLRHQYLLEQIAHPNPNA</sequence>
<proteinExistence type="predicted"/>
<comment type="caution">
    <text evidence="1">The sequence shown here is derived from an EMBL/GenBank/DDBJ whole genome shotgun (WGS) entry which is preliminary data.</text>
</comment>
<protein>
    <submittedName>
        <fullName evidence="1">Uncharacterized protein</fullName>
    </submittedName>
</protein>
<reference evidence="1 2" key="1">
    <citation type="submission" date="2008-03" db="EMBL/GenBank/DDBJ databases">
        <title>Sequencing of the draft genome and assembly of Burkholderia ambifaria IOP40-10.</title>
        <authorList>
            <consortium name="US DOE Joint Genome Institute (JGI-PGF)"/>
            <person name="Copeland A."/>
            <person name="Lucas S."/>
            <person name="Lapidus A."/>
            <person name="Glavina del Rio T."/>
            <person name="Dalin E."/>
            <person name="Tice H."/>
            <person name="Bruce D."/>
            <person name="Goodwin L."/>
            <person name="Pitluck S."/>
            <person name="Larimer F."/>
            <person name="Land M.L."/>
            <person name="Hauser L."/>
            <person name="Tiedje J."/>
            <person name="Richardson P."/>
        </authorList>
    </citation>
    <scope>NUCLEOTIDE SEQUENCE [LARGE SCALE GENOMIC DNA]</scope>
    <source>
        <strain evidence="1 2">IOP40-10</strain>
    </source>
</reference>
<name>B1FHE8_9BURK</name>
<organism evidence="1 2">
    <name type="scientific">Burkholderia ambifaria IOP40-10</name>
    <dbReference type="NCBI Taxonomy" id="396596"/>
    <lineage>
        <taxon>Bacteria</taxon>
        <taxon>Pseudomonadati</taxon>
        <taxon>Pseudomonadota</taxon>
        <taxon>Betaproteobacteria</taxon>
        <taxon>Burkholderiales</taxon>
        <taxon>Burkholderiaceae</taxon>
        <taxon>Burkholderia</taxon>
        <taxon>Burkholderia cepacia complex</taxon>
    </lineage>
</organism>
<evidence type="ECO:0000313" key="2">
    <source>
        <dbReference type="Proteomes" id="UP000005463"/>
    </source>
</evidence>